<proteinExistence type="predicted"/>
<keyword evidence="1" id="KW-0812">Transmembrane</keyword>
<sequence length="84" mass="9872">MVELILFLHYLISIYTWIIIIASLLTWIKMDYNHPIARFLFQITNPLFEFVRSKISLQYQGIDFTPLVIVIVLSVVDKLLLGVF</sequence>
<name>A0A3D8J343_9HELI</name>
<organism evidence="2 3">
    <name type="scientific">Helicobacter anseris</name>
    <dbReference type="NCBI Taxonomy" id="375926"/>
    <lineage>
        <taxon>Bacteria</taxon>
        <taxon>Pseudomonadati</taxon>
        <taxon>Campylobacterota</taxon>
        <taxon>Epsilonproteobacteria</taxon>
        <taxon>Campylobacterales</taxon>
        <taxon>Helicobacteraceae</taxon>
        <taxon>Helicobacter</taxon>
    </lineage>
</organism>
<keyword evidence="1" id="KW-1133">Transmembrane helix</keyword>
<evidence type="ECO:0008006" key="4">
    <source>
        <dbReference type="Google" id="ProtNLM"/>
    </source>
</evidence>
<evidence type="ECO:0000313" key="3">
    <source>
        <dbReference type="Proteomes" id="UP000256695"/>
    </source>
</evidence>
<keyword evidence="3" id="KW-1185">Reference proteome</keyword>
<dbReference type="Proteomes" id="UP000256695">
    <property type="component" value="Unassembled WGS sequence"/>
</dbReference>
<comment type="caution">
    <text evidence="2">The sequence shown here is derived from an EMBL/GenBank/DDBJ whole genome shotgun (WGS) entry which is preliminary data.</text>
</comment>
<protein>
    <recommendedName>
        <fullName evidence="4">YggT family protein</fullName>
    </recommendedName>
</protein>
<dbReference type="OrthoDB" id="47652at2"/>
<gene>
    <name evidence="2" type="ORF">CQA57_07395</name>
</gene>
<feature type="transmembrane region" description="Helical" evidence="1">
    <location>
        <begin position="6"/>
        <end position="28"/>
    </location>
</feature>
<accession>A0A3D8J343</accession>
<reference evidence="2 3" key="1">
    <citation type="submission" date="2018-04" db="EMBL/GenBank/DDBJ databases">
        <title>Novel Campyloabacter and Helicobacter Species and Strains.</title>
        <authorList>
            <person name="Mannion A.J."/>
            <person name="Shen Z."/>
            <person name="Fox J.G."/>
        </authorList>
    </citation>
    <scope>NUCLEOTIDE SEQUENCE [LARGE SCALE GENOMIC DNA]</scope>
    <source>
        <strain evidence="2 3">MIT 04-9362</strain>
    </source>
</reference>
<keyword evidence="1" id="KW-0472">Membrane</keyword>
<dbReference type="RefSeq" id="WP_115579602.1">
    <property type="nucleotide sequence ID" value="NZ_NXLX01000024.1"/>
</dbReference>
<dbReference type="InterPro" id="IPR003425">
    <property type="entry name" value="CCB3/YggT"/>
</dbReference>
<dbReference type="GO" id="GO:0016020">
    <property type="term" value="C:membrane"/>
    <property type="evidence" value="ECO:0007669"/>
    <property type="project" value="InterPro"/>
</dbReference>
<evidence type="ECO:0000313" key="2">
    <source>
        <dbReference type="EMBL" id="RDU71908.1"/>
    </source>
</evidence>
<dbReference type="EMBL" id="NXLX01000024">
    <property type="protein sequence ID" value="RDU71908.1"/>
    <property type="molecule type" value="Genomic_DNA"/>
</dbReference>
<dbReference type="AlphaFoldDB" id="A0A3D8J343"/>
<evidence type="ECO:0000256" key="1">
    <source>
        <dbReference type="SAM" id="Phobius"/>
    </source>
</evidence>
<dbReference type="Pfam" id="PF02325">
    <property type="entry name" value="CCB3_YggT"/>
    <property type="match status" value="1"/>
</dbReference>